<organism evidence="1 2">
    <name type="scientific">Pedobacter chinensis</name>
    <dbReference type="NCBI Taxonomy" id="2282421"/>
    <lineage>
        <taxon>Bacteria</taxon>
        <taxon>Pseudomonadati</taxon>
        <taxon>Bacteroidota</taxon>
        <taxon>Sphingobacteriia</taxon>
        <taxon>Sphingobacteriales</taxon>
        <taxon>Sphingobacteriaceae</taxon>
        <taxon>Pedobacter</taxon>
    </lineage>
</organism>
<keyword evidence="2" id="KW-1185">Reference proteome</keyword>
<gene>
    <name evidence="1" type="ORF">DU508_11540</name>
</gene>
<reference evidence="1 2" key="1">
    <citation type="submission" date="2018-07" db="EMBL/GenBank/DDBJ databases">
        <title>Pedobacter sp. nov., isolated from soil.</title>
        <authorList>
            <person name="Zhou L.Y."/>
            <person name="Du Z.J."/>
        </authorList>
    </citation>
    <scope>NUCLEOTIDE SEQUENCE [LARGE SCALE GENOMIC DNA]</scope>
    <source>
        <strain evidence="1 2">JDX94</strain>
    </source>
</reference>
<sequence>MAIFDGKNLKGSIGNLVFSQHGKITIVKSKPGVGGVRQTEATKKSASIFGKYISPFAKQIRMAFSSLHQGFYDGAMINRMNSAISTIVYQHIQTDNNFSFNQNSFKRLEGFDFNLGSPLDKSLLLTPIVNYHEDGIEVSLPSFSISKNIRFPRNTTLCTLQVNVALFNMKQRSTFCYPIESILIERYANVFDGISLTYDFPEGNLAIIGVALLFSESKSRIQHSPNGKLFHPAGIVSTGFRV</sequence>
<dbReference type="Proteomes" id="UP000253961">
    <property type="component" value="Unassembled WGS sequence"/>
</dbReference>
<comment type="caution">
    <text evidence="1">The sequence shown here is derived from an EMBL/GenBank/DDBJ whole genome shotgun (WGS) entry which is preliminary data.</text>
</comment>
<protein>
    <submittedName>
        <fullName evidence="1">Uncharacterized protein</fullName>
    </submittedName>
</protein>
<dbReference type="RefSeq" id="WP_115402968.1">
    <property type="nucleotide sequence ID" value="NZ_QPKV01000004.1"/>
</dbReference>
<dbReference type="AlphaFoldDB" id="A0A369PZ33"/>
<evidence type="ECO:0000313" key="2">
    <source>
        <dbReference type="Proteomes" id="UP000253961"/>
    </source>
</evidence>
<dbReference type="OrthoDB" id="680708at2"/>
<evidence type="ECO:0000313" key="1">
    <source>
        <dbReference type="EMBL" id="RDC56237.1"/>
    </source>
</evidence>
<name>A0A369PZ33_9SPHI</name>
<dbReference type="EMBL" id="QPKV01000004">
    <property type="protein sequence ID" value="RDC56237.1"/>
    <property type="molecule type" value="Genomic_DNA"/>
</dbReference>
<proteinExistence type="predicted"/>
<accession>A0A369PZ33</accession>